<dbReference type="GO" id="GO:0005789">
    <property type="term" value="C:endoplasmic reticulum membrane"/>
    <property type="evidence" value="ECO:0007669"/>
    <property type="project" value="UniProtKB-ARBA"/>
</dbReference>
<feature type="compositionally biased region" description="Basic residues" evidence="5">
    <location>
        <begin position="679"/>
        <end position="691"/>
    </location>
</feature>
<evidence type="ECO:0000313" key="8">
    <source>
        <dbReference type="EMBL" id="KAK7106024.1"/>
    </source>
</evidence>
<dbReference type="Proteomes" id="UP001374579">
    <property type="component" value="Unassembled WGS sequence"/>
</dbReference>
<feature type="compositionally biased region" description="Polar residues" evidence="5">
    <location>
        <begin position="694"/>
        <end position="712"/>
    </location>
</feature>
<accession>A0AAN9GFN4</accession>
<dbReference type="Pfam" id="PF16016">
    <property type="entry name" value="VASt"/>
    <property type="match status" value="1"/>
</dbReference>
<feature type="domain" description="VASt" evidence="7">
    <location>
        <begin position="498"/>
        <end position="671"/>
    </location>
</feature>
<feature type="region of interest" description="Disordered" evidence="5">
    <location>
        <begin position="103"/>
        <end position="141"/>
    </location>
</feature>
<comment type="subcellular location">
    <subcellularLocation>
        <location evidence="1">Membrane</location>
        <topology evidence="1">Single-pass membrane protein</topology>
    </subcellularLocation>
</comment>
<evidence type="ECO:0000256" key="6">
    <source>
        <dbReference type="SAM" id="Phobius"/>
    </source>
</evidence>
<keyword evidence="2 6" id="KW-0812">Transmembrane</keyword>
<evidence type="ECO:0000256" key="3">
    <source>
        <dbReference type="ARBA" id="ARBA00022989"/>
    </source>
</evidence>
<feature type="compositionally biased region" description="Polar residues" evidence="5">
    <location>
        <begin position="131"/>
        <end position="141"/>
    </location>
</feature>
<proteinExistence type="predicted"/>
<dbReference type="InterPro" id="IPR004182">
    <property type="entry name" value="GRAM"/>
</dbReference>
<evidence type="ECO:0000256" key="4">
    <source>
        <dbReference type="ARBA" id="ARBA00023136"/>
    </source>
</evidence>
<evidence type="ECO:0000259" key="7">
    <source>
        <dbReference type="PROSITE" id="PS51778"/>
    </source>
</evidence>
<feature type="region of interest" description="Disordered" evidence="5">
    <location>
        <begin position="154"/>
        <end position="188"/>
    </location>
</feature>
<dbReference type="GO" id="GO:0032366">
    <property type="term" value="P:intracellular sterol transport"/>
    <property type="evidence" value="ECO:0007669"/>
    <property type="project" value="TreeGrafter"/>
</dbReference>
<evidence type="ECO:0000256" key="1">
    <source>
        <dbReference type="ARBA" id="ARBA00004167"/>
    </source>
</evidence>
<comment type="caution">
    <text evidence="8">The sequence shown here is derived from an EMBL/GenBank/DDBJ whole genome shotgun (WGS) entry which is preliminary data.</text>
</comment>
<keyword evidence="9" id="KW-1185">Reference proteome</keyword>
<dbReference type="GO" id="GO:0005886">
    <property type="term" value="C:plasma membrane"/>
    <property type="evidence" value="ECO:0007669"/>
    <property type="project" value="TreeGrafter"/>
</dbReference>
<dbReference type="InterPro" id="IPR011993">
    <property type="entry name" value="PH-like_dom_sf"/>
</dbReference>
<feature type="transmembrane region" description="Helical" evidence="6">
    <location>
        <begin position="735"/>
        <end position="755"/>
    </location>
</feature>
<evidence type="ECO:0000256" key="5">
    <source>
        <dbReference type="SAM" id="MobiDB-lite"/>
    </source>
</evidence>
<dbReference type="CDD" id="cd13220">
    <property type="entry name" value="PH-GRAM_GRAMDC"/>
    <property type="match status" value="1"/>
</dbReference>
<feature type="compositionally biased region" description="Polar residues" evidence="5">
    <location>
        <begin position="154"/>
        <end position="173"/>
    </location>
</feature>
<dbReference type="GO" id="GO:0032934">
    <property type="term" value="F:sterol binding"/>
    <property type="evidence" value="ECO:0007669"/>
    <property type="project" value="TreeGrafter"/>
</dbReference>
<keyword evidence="3 6" id="KW-1133">Transmembrane helix</keyword>
<evidence type="ECO:0000313" key="9">
    <source>
        <dbReference type="Proteomes" id="UP001374579"/>
    </source>
</evidence>
<dbReference type="InterPro" id="IPR031968">
    <property type="entry name" value="VASt"/>
</dbReference>
<dbReference type="PROSITE" id="PS51778">
    <property type="entry name" value="VAST"/>
    <property type="match status" value="1"/>
</dbReference>
<dbReference type="Gene3D" id="2.30.29.30">
    <property type="entry name" value="Pleckstrin-homology domain (PH domain)/Phosphotyrosine-binding domain (PTB)"/>
    <property type="match status" value="1"/>
</dbReference>
<keyword evidence="4 6" id="KW-0472">Membrane</keyword>
<dbReference type="AlphaFoldDB" id="A0AAN9GFN4"/>
<feature type="compositionally biased region" description="Basic and acidic residues" evidence="5">
    <location>
        <begin position="113"/>
        <end position="122"/>
    </location>
</feature>
<gene>
    <name evidence="8" type="ORF">V1264_017330</name>
</gene>
<feature type="region of interest" description="Disordered" evidence="5">
    <location>
        <begin position="667"/>
        <end position="718"/>
    </location>
</feature>
<dbReference type="Pfam" id="PF02893">
    <property type="entry name" value="GRAM"/>
    <property type="match status" value="1"/>
</dbReference>
<sequence length="844" mass="95501">MSRQGKRGVVTVEYQRTYVDTERGSPANREAKHKQSVLFHVESSPAVTSSVVESPKSSPRFTSLRGQRDALMSSQESINVSSMSGQGDTQAVSALEPFKEGEVVFRHGSPVNDRSDVRRSGSPEKSLPGSERNSQSEMTSTLPVVGSTLTFELPSHSASTPVLPSLADSMSDSTSERDRTRTLQRTRERSFERSLDNILDKCSEKSLDLNLSVDSWNGTLSEGGSRSIDVMPTSKGSKGDKKKKGSWYTMLSPTYKSRSEDFRKTFKEIPRDERLIVDYSCAMQKDILVQGRMYISQNWVCFYANIFRWETVLAIPCRDITAITKERTARVIPNAIQITTTSDKYFFTSFGARDKTYMMLFRIWQNNLMNQPMPPRELWQWIHYNYGEELGLGSSDDDYVPPPRMEDLQEKLKPDEDLNQKLTMQDLTDSSDHPIANDGMAGPSNEDTDALVSDEVFNQSPSPLTAPILPSASSPPTDYGDTTEDSDSEVPCSGHEHLEKLYLDEVFNLNADKVFENLFTDSAFFRVFVGSRKTFDLNLPQWEDEPDEDGNRVRNISYTLTLNNSIGPRTSPSTERQVCYKDSKPGKAYIVDCEICNGGIPYGDSFYVVLRYCLTRISLTKCRIRVTSELRFRKSVMGMFKSMIEKSAVNGLTDYFRSLSAHFRREAERQESHLPSHPLSKKKLRRRRKPHASVSDNMVQARSAVDRQTSSVPPSPVRGAGLKEDGMIKLNADTLVRVIIIILILLVVFNALLFYKLWAIEASTTGFYSFFSDQEIDNLVQHPRSQEDWAQLLRKQRSLHDDELSKWKEILHTSVELLDQMKGSLLALQRSLEHRTQSPPDSSS</sequence>
<dbReference type="FunFam" id="2.30.29.30:FF:000008">
    <property type="entry name" value="GRAM domain containing 1B"/>
    <property type="match status" value="1"/>
</dbReference>
<feature type="region of interest" description="Disordered" evidence="5">
    <location>
        <begin position="428"/>
        <end position="493"/>
    </location>
</feature>
<dbReference type="EMBL" id="JBAMIC010000007">
    <property type="protein sequence ID" value="KAK7106024.1"/>
    <property type="molecule type" value="Genomic_DNA"/>
</dbReference>
<dbReference type="PANTHER" id="PTHR23319:SF4">
    <property type="entry name" value="GRAM DOMAIN CONTAINING 1B, ISOFORM E"/>
    <property type="match status" value="1"/>
</dbReference>
<organism evidence="8 9">
    <name type="scientific">Littorina saxatilis</name>
    <dbReference type="NCBI Taxonomy" id="31220"/>
    <lineage>
        <taxon>Eukaryota</taxon>
        <taxon>Metazoa</taxon>
        <taxon>Spiralia</taxon>
        <taxon>Lophotrochozoa</taxon>
        <taxon>Mollusca</taxon>
        <taxon>Gastropoda</taxon>
        <taxon>Caenogastropoda</taxon>
        <taxon>Littorinimorpha</taxon>
        <taxon>Littorinoidea</taxon>
        <taxon>Littorinidae</taxon>
        <taxon>Littorina</taxon>
    </lineage>
</organism>
<dbReference type="GO" id="GO:0140268">
    <property type="term" value="C:endoplasmic reticulum-plasma membrane contact site"/>
    <property type="evidence" value="ECO:0007669"/>
    <property type="project" value="TreeGrafter"/>
</dbReference>
<dbReference type="SMART" id="SM00568">
    <property type="entry name" value="GRAM"/>
    <property type="match status" value="1"/>
</dbReference>
<dbReference type="GO" id="GO:0120015">
    <property type="term" value="F:sterol transfer activity"/>
    <property type="evidence" value="ECO:0007669"/>
    <property type="project" value="TreeGrafter"/>
</dbReference>
<dbReference type="PANTHER" id="PTHR23319">
    <property type="entry name" value="GRAM DOMAIN CONTAINING 1B, ISOFORM E"/>
    <property type="match status" value="1"/>
</dbReference>
<feature type="compositionally biased region" description="Polar residues" evidence="5">
    <location>
        <begin position="45"/>
        <end position="65"/>
    </location>
</feature>
<reference evidence="8 9" key="1">
    <citation type="submission" date="2024-02" db="EMBL/GenBank/DDBJ databases">
        <title>Chromosome-scale genome assembly of the rough periwinkle Littorina saxatilis.</title>
        <authorList>
            <person name="De Jode A."/>
            <person name="Faria R."/>
            <person name="Formenti G."/>
            <person name="Sims Y."/>
            <person name="Smith T.P."/>
            <person name="Tracey A."/>
            <person name="Wood J.M.D."/>
            <person name="Zagrodzka Z.B."/>
            <person name="Johannesson K."/>
            <person name="Butlin R.K."/>
            <person name="Leder E.H."/>
        </authorList>
    </citation>
    <scope>NUCLEOTIDE SEQUENCE [LARGE SCALE GENOMIC DNA]</scope>
    <source>
        <strain evidence="8">Snail1</strain>
        <tissue evidence="8">Muscle</tissue>
    </source>
</reference>
<protein>
    <recommendedName>
        <fullName evidence="7">VASt domain-containing protein</fullName>
    </recommendedName>
</protein>
<evidence type="ECO:0000256" key="2">
    <source>
        <dbReference type="ARBA" id="ARBA00022692"/>
    </source>
</evidence>
<feature type="region of interest" description="Disordered" evidence="5">
    <location>
        <begin position="44"/>
        <end position="70"/>
    </location>
</feature>
<feature type="region of interest" description="Disordered" evidence="5">
    <location>
        <begin position="224"/>
        <end position="245"/>
    </location>
</feature>
<dbReference type="InterPro" id="IPR051482">
    <property type="entry name" value="Cholesterol_transport"/>
</dbReference>
<feature type="compositionally biased region" description="Basic and acidic residues" evidence="5">
    <location>
        <begin position="174"/>
        <end position="188"/>
    </location>
</feature>
<name>A0AAN9GFN4_9CAEN</name>